<feature type="transmembrane region" description="Helical" evidence="10">
    <location>
        <begin position="294"/>
        <end position="317"/>
    </location>
</feature>
<evidence type="ECO:0000256" key="9">
    <source>
        <dbReference type="ARBA" id="ARBA00023180"/>
    </source>
</evidence>
<dbReference type="CDD" id="cd18604">
    <property type="entry name" value="ABC_6TM_VMR1_D2_like"/>
    <property type="match status" value="1"/>
</dbReference>
<feature type="transmembrane region" description="Helical" evidence="10">
    <location>
        <begin position="1084"/>
        <end position="1104"/>
    </location>
</feature>
<dbReference type="SMART" id="SM00382">
    <property type="entry name" value="AAA"/>
    <property type="match status" value="2"/>
</dbReference>
<dbReference type="SUPFAM" id="SSF52540">
    <property type="entry name" value="P-loop containing nucleoside triphosphate hydrolases"/>
    <property type="match status" value="2"/>
</dbReference>
<keyword evidence="5" id="KW-0547">Nucleotide-binding</keyword>
<keyword evidence="4" id="KW-0677">Repeat</keyword>
<dbReference type="GO" id="GO:0000329">
    <property type="term" value="C:fungal-type vacuole membrane"/>
    <property type="evidence" value="ECO:0007669"/>
    <property type="project" value="TreeGrafter"/>
</dbReference>
<dbReference type="CDD" id="cd03250">
    <property type="entry name" value="ABCC_MRP_domain1"/>
    <property type="match status" value="1"/>
</dbReference>
<dbReference type="GO" id="GO:0005524">
    <property type="term" value="F:ATP binding"/>
    <property type="evidence" value="ECO:0007669"/>
    <property type="project" value="UniProtKB-KW"/>
</dbReference>
<reference evidence="13" key="1">
    <citation type="submission" date="2014-12" db="EMBL/GenBank/DDBJ databases">
        <title>Genome Sequence of Valsa Canker Pathogens Uncovers a Specific Adaption of Colonization on Woody Bark.</title>
        <authorList>
            <person name="Yin Z."/>
            <person name="Liu H."/>
            <person name="Gao X."/>
            <person name="Li Z."/>
            <person name="Song N."/>
            <person name="Ke X."/>
            <person name="Dai Q."/>
            <person name="Wu Y."/>
            <person name="Sun Y."/>
            <person name="Xu J.-R."/>
            <person name="Kang Z.K."/>
            <person name="Wang L."/>
            <person name="Huang L."/>
        </authorList>
    </citation>
    <scope>NUCLEOTIDE SEQUENCE [LARGE SCALE GENOMIC DNA]</scope>
    <source>
        <strain evidence="13">03-8</strain>
    </source>
</reference>
<evidence type="ECO:0000259" key="12">
    <source>
        <dbReference type="PROSITE" id="PS50929"/>
    </source>
</evidence>
<dbReference type="SMR" id="A0A194W275"/>
<accession>A0A194W275</accession>
<keyword evidence="8 10" id="KW-0472">Membrane</keyword>
<keyword evidence="14" id="KW-1185">Reference proteome</keyword>
<feature type="domain" description="ABC transporter" evidence="11">
    <location>
        <begin position="632"/>
        <end position="880"/>
    </location>
</feature>
<dbReference type="SUPFAM" id="SSF90123">
    <property type="entry name" value="ABC transporter transmembrane region"/>
    <property type="match status" value="2"/>
</dbReference>
<dbReference type="Gene3D" id="3.40.50.300">
    <property type="entry name" value="P-loop containing nucleotide triphosphate hydrolases"/>
    <property type="match status" value="2"/>
</dbReference>
<dbReference type="GO" id="GO:0016887">
    <property type="term" value="F:ATP hydrolysis activity"/>
    <property type="evidence" value="ECO:0007669"/>
    <property type="project" value="InterPro"/>
</dbReference>
<dbReference type="EMBL" id="CM003103">
    <property type="protein sequence ID" value="KUI70372.1"/>
    <property type="molecule type" value="Genomic_DNA"/>
</dbReference>
<evidence type="ECO:0000256" key="7">
    <source>
        <dbReference type="ARBA" id="ARBA00022989"/>
    </source>
</evidence>
<feature type="transmembrane region" description="Helical" evidence="10">
    <location>
        <begin position="1055"/>
        <end position="1078"/>
    </location>
</feature>
<evidence type="ECO:0000256" key="10">
    <source>
        <dbReference type="SAM" id="Phobius"/>
    </source>
</evidence>
<dbReference type="GO" id="GO:0140359">
    <property type="term" value="F:ABC-type transporter activity"/>
    <property type="evidence" value="ECO:0007669"/>
    <property type="project" value="InterPro"/>
</dbReference>
<feature type="transmembrane region" description="Helical" evidence="10">
    <location>
        <begin position="115"/>
        <end position="131"/>
    </location>
</feature>
<evidence type="ECO:0000259" key="11">
    <source>
        <dbReference type="PROSITE" id="PS50893"/>
    </source>
</evidence>
<feature type="transmembrane region" description="Helical" evidence="10">
    <location>
        <begin position="934"/>
        <end position="957"/>
    </location>
</feature>
<evidence type="ECO:0000313" key="13">
    <source>
        <dbReference type="EMBL" id="KUI70372.1"/>
    </source>
</evidence>
<feature type="transmembrane region" description="Helical" evidence="10">
    <location>
        <begin position="176"/>
        <end position="195"/>
    </location>
</feature>
<feature type="transmembrane region" description="Helical" evidence="10">
    <location>
        <begin position="442"/>
        <end position="458"/>
    </location>
</feature>
<feature type="transmembrane region" description="Helical" evidence="10">
    <location>
        <begin position="981"/>
        <end position="1001"/>
    </location>
</feature>
<dbReference type="PANTHER" id="PTHR24223">
    <property type="entry name" value="ATP-BINDING CASSETTE SUB-FAMILY C"/>
    <property type="match status" value="1"/>
</dbReference>
<evidence type="ECO:0000256" key="2">
    <source>
        <dbReference type="ARBA" id="ARBA00022448"/>
    </source>
</evidence>
<dbReference type="FunFam" id="3.40.50.300:FF:000630">
    <property type="entry name" value="ATP-binding cassette (ABC) transporter, putative"/>
    <property type="match status" value="1"/>
</dbReference>
<feature type="transmembrane region" description="Helical" evidence="10">
    <location>
        <begin position="1173"/>
        <end position="1190"/>
    </location>
</feature>
<evidence type="ECO:0000256" key="1">
    <source>
        <dbReference type="ARBA" id="ARBA00004141"/>
    </source>
</evidence>
<feature type="domain" description="ABC transmembrane type-1" evidence="12">
    <location>
        <begin position="937"/>
        <end position="1226"/>
    </location>
</feature>
<keyword evidence="3 10" id="KW-0812">Transmembrane</keyword>
<comment type="subcellular location">
    <subcellularLocation>
        <location evidence="1">Membrane</location>
        <topology evidence="1">Multi-pass membrane protein</topology>
    </subcellularLocation>
</comment>
<feature type="transmembrane region" description="Helical" evidence="10">
    <location>
        <begin position="329"/>
        <end position="356"/>
    </location>
</feature>
<keyword evidence="2" id="KW-0813">Transport</keyword>
<feature type="transmembrane region" description="Helical" evidence="10">
    <location>
        <begin position="518"/>
        <end position="545"/>
    </location>
</feature>
<dbReference type="PROSITE" id="PS50893">
    <property type="entry name" value="ABC_TRANSPORTER_2"/>
    <property type="match status" value="2"/>
</dbReference>
<dbReference type="Proteomes" id="UP000078559">
    <property type="component" value="Chromosome 6"/>
</dbReference>
<dbReference type="InterPro" id="IPR003439">
    <property type="entry name" value="ABC_transporter-like_ATP-bd"/>
</dbReference>
<feature type="transmembrane region" description="Helical" evidence="10">
    <location>
        <begin position="551"/>
        <end position="570"/>
    </location>
</feature>
<dbReference type="Pfam" id="PF00005">
    <property type="entry name" value="ABC_tran"/>
    <property type="match status" value="2"/>
</dbReference>
<feature type="transmembrane region" description="Helical" evidence="10">
    <location>
        <begin position="152"/>
        <end position="170"/>
    </location>
</feature>
<feature type="domain" description="ABC transmembrane type-1" evidence="12">
    <location>
        <begin position="294"/>
        <end position="582"/>
    </location>
</feature>
<dbReference type="InterPro" id="IPR003593">
    <property type="entry name" value="AAA+_ATPase"/>
</dbReference>
<feature type="transmembrane region" description="Helical" evidence="10">
    <location>
        <begin position="89"/>
        <end position="109"/>
    </location>
</feature>
<keyword evidence="7 10" id="KW-1133">Transmembrane helix</keyword>
<feature type="domain" description="ABC transporter" evidence="11">
    <location>
        <begin position="1266"/>
        <end position="1503"/>
    </location>
</feature>
<dbReference type="PROSITE" id="PS00211">
    <property type="entry name" value="ABC_TRANSPORTER_1"/>
    <property type="match status" value="1"/>
</dbReference>
<gene>
    <name evidence="13" type="ORF">VM1G_06406</name>
</gene>
<evidence type="ECO:0000313" key="14">
    <source>
        <dbReference type="Proteomes" id="UP000078559"/>
    </source>
</evidence>
<dbReference type="OrthoDB" id="6500128at2759"/>
<feature type="transmembrane region" description="Helical" evidence="10">
    <location>
        <begin position="24"/>
        <end position="43"/>
    </location>
</feature>
<evidence type="ECO:0000256" key="5">
    <source>
        <dbReference type="ARBA" id="ARBA00022741"/>
    </source>
</evidence>
<keyword evidence="9" id="KW-0325">Glycoprotein</keyword>
<dbReference type="InterPro" id="IPR027417">
    <property type="entry name" value="P-loop_NTPase"/>
</dbReference>
<evidence type="ECO:0000256" key="6">
    <source>
        <dbReference type="ARBA" id="ARBA00022840"/>
    </source>
</evidence>
<dbReference type="PROSITE" id="PS50929">
    <property type="entry name" value="ABC_TM1F"/>
    <property type="match status" value="2"/>
</dbReference>
<sequence>MSSPLCPFPWWNDGRVSTCVERGYLGLLIPLTAGLVSIFLAWFRCVRLRNHQSRPQGFEALASKDEDDDDGSPVAPVIRQTITTIPWRVEILEAASLVADLIIGVILLIRGSERAPFGSLLLSLGLLVLFLSRHRDNELRNTLQSQSEGLYCVQWICIFITAHAALVDQFGEFTCIAILLRLAFYTGLVLIHWTASRAPLTQPSGEWAENIDELPLGRDETASKLSRLLFSWVDYLLWKAYRTGPLETADLYPLNRFLASTTITPNFRARMSPTVPMLLQIFHFLKRDLLRQGVWAAATGVLVFVPPMLIKLILEYLESPNDITASTAWLYIFGLLLSTLVAGIADGQCGWVGYIISTKLRAVLLDQIYTKVMRRRMVQSVDGEADAETQYTSDGAIYNFVSADVDFISTMSGSVYLVWVTFPVQITIGTCLLYKILGLSGVLGVLLMIALLPLNILVSKRLAAVQGQVLAASDARIQSSNELLNSIHTIKYYAWEQPFRERVLEKRRAEMTIMRSRFIWWSISMTVFYSLPFIVTVLTCFFYTIVWHDSLGTAVAFPTLATFAVLRIPLNRMADSITFLIQAHVSFLRVDKFLGERETDKRSQLSTNDTSSIGFERATLTWPLSYSKPNSQNEDDVSLADLPSSVRFRLQNLNIDFRQEELNVICGPSGSGKSSLLLALLGEMQLDEGNIFLPYQNSTLRGLSDGHSHSESPIRLHATTAYCPHEPWIMNQSIRANILLGLPFNATRYEEVLRAVALVQDITMLSKGDQTLAGENGSRLSGGQKQRVSLARALYSSSKYVLLDDCLSALDSRTARHVFFHAIKGPLMRGRTCILATHHTRLVIPHSDYVIILDAGKVKAQGTAQETMSIDPVAAHEAERGAEPVLAESDSDIVTVSPEEPLEDKSSHPVEGKEEGAVSWSIIWGYLKDMGSRWFWILVISGFVAQQLASLGTNLWIKEWAFQYDKLEKAATGETSERVPAWYYLSVYTAICVAYSSITLLRDLVTFSGSLKASSNIYERLLDSVLFAKFAFFDRPLGQITNRFSKDISVVDQSLASFSVSAFQIAATVAMVVVLILWVIPGFVLFLVLGAIFFAYYYITALYIRGAQDLKRIESIARSPLYQRVGETIAGYVSIRGYGRESLFAAELGSLVDGLNQPYLLLWASKQWLTMRVNILSSIITFTTGAFVVWEVGLIDAGSAGLILTYAATFTENMLWFVQIYAIIQQNLTSVERVVEYTSVEQETTGAITTRSLQRVPDYWPAQGGIRFHNFTARYTPQLDPVLKAIDLEVKAGERVAIVGRTGAGKSSLALALLRALVVDDDGGWIELDGVDIAGVELARLRGTAITIIPQEPQLFGGNVRTNLDPLGQYSDVELLGVLRLMQKQQKRPQDDLHLDLDQQASALSRGQCQILCVARGLLRKSRVLVLDEATASVDHAADAAIQAGLRMSAAAAGTTVITIAHRLLSIADYDRVVVLDAGRIVEQGDIRDLLRHTGEGSVFRRLCEESGDLEGIRRATGI</sequence>
<dbReference type="PANTHER" id="PTHR24223:SF353">
    <property type="entry name" value="ABC TRANSPORTER ATP-BINDING PROTEIN_PERMEASE VMR1-RELATED"/>
    <property type="match status" value="1"/>
</dbReference>
<dbReference type="Gene3D" id="1.20.1560.10">
    <property type="entry name" value="ABC transporter type 1, transmembrane domain"/>
    <property type="match status" value="2"/>
</dbReference>
<protein>
    <submittedName>
        <fullName evidence="13">ATP-dependent bile acid permease</fullName>
    </submittedName>
</protein>
<name>A0A194W275_CYTMA</name>
<evidence type="ECO:0000256" key="3">
    <source>
        <dbReference type="ARBA" id="ARBA00022692"/>
    </source>
</evidence>
<dbReference type="InterPro" id="IPR011527">
    <property type="entry name" value="ABC1_TM_dom"/>
</dbReference>
<dbReference type="Pfam" id="PF00664">
    <property type="entry name" value="ABC_membrane"/>
    <property type="match status" value="2"/>
</dbReference>
<dbReference type="InterPro" id="IPR017871">
    <property type="entry name" value="ABC_transporter-like_CS"/>
</dbReference>
<organism evidence="13 14">
    <name type="scientific">Cytospora mali</name>
    <name type="common">Apple Valsa canker fungus</name>
    <name type="synonym">Valsa mali</name>
    <dbReference type="NCBI Taxonomy" id="578113"/>
    <lineage>
        <taxon>Eukaryota</taxon>
        <taxon>Fungi</taxon>
        <taxon>Dikarya</taxon>
        <taxon>Ascomycota</taxon>
        <taxon>Pezizomycotina</taxon>
        <taxon>Sordariomycetes</taxon>
        <taxon>Sordariomycetidae</taxon>
        <taxon>Diaporthales</taxon>
        <taxon>Cytosporaceae</taxon>
        <taxon>Cytospora</taxon>
    </lineage>
</organism>
<dbReference type="InterPro" id="IPR036640">
    <property type="entry name" value="ABC1_TM_sf"/>
</dbReference>
<dbReference type="InterPro" id="IPR050173">
    <property type="entry name" value="ABC_transporter_C-like"/>
</dbReference>
<evidence type="ECO:0000256" key="4">
    <source>
        <dbReference type="ARBA" id="ARBA00022737"/>
    </source>
</evidence>
<evidence type="ECO:0000256" key="8">
    <source>
        <dbReference type="ARBA" id="ARBA00023136"/>
    </source>
</evidence>
<dbReference type="CDD" id="cd18596">
    <property type="entry name" value="ABC_6TM_VMR1_D1_like"/>
    <property type="match status" value="1"/>
</dbReference>
<keyword evidence="6" id="KW-0067">ATP-binding</keyword>
<dbReference type="FunFam" id="1.20.1560.10:FF:000010">
    <property type="entry name" value="Multidrug resistance-associated ABC transporter"/>
    <property type="match status" value="1"/>
</dbReference>
<proteinExistence type="predicted"/>